<evidence type="ECO:0000313" key="2">
    <source>
        <dbReference type="EMBL" id="EKF50642.1"/>
    </source>
</evidence>
<proteinExistence type="predicted"/>
<dbReference type="EMBL" id="AMQS01000037">
    <property type="protein sequence ID" value="EKF50642.1"/>
    <property type="molecule type" value="Genomic_DNA"/>
</dbReference>
<comment type="caution">
    <text evidence="2">The sequence shown here is derived from an EMBL/GenBank/DDBJ whole genome shotgun (WGS) entry which is preliminary data.</text>
</comment>
<keyword evidence="1" id="KW-0175">Coiled coil</keyword>
<dbReference type="PATRIC" id="fig|1231377.3.peg.1975"/>
<dbReference type="Proteomes" id="UP000006787">
    <property type="component" value="Unassembled WGS sequence"/>
</dbReference>
<sequence>MRTEISRLEAENEQLSLDKKHLKHSLKCMERQNSYLSRIMEITNRNELIVKSFPQGDKIYAVAIDTTYNYKGQLTGAHFYLYPIADALGSQRYLNHIWIEPQYRKENDLEWLEYVKITEFLGKTGEVGKGYGSLNLSVMLEFVKDAFGERTTVKGWLSPVDERSEKNKNRRNRVYEKFGFKFEGDWVVLDDFSNFSNIK</sequence>
<reference evidence="2 3" key="1">
    <citation type="journal article" date="2012" name="J. Bacteriol.">
        <title>Genome Sequence of the Bacteriocin-Producing Strain Lactococcus garvieae DCC43.</title>
        <authorList>
            <person name="Gabrielsen C."/>
            <person name="Brede D.A."/>
            <person name="Hernandez P.E."/>
            <person name="Nes I.F."/>
            <person name="Diep D.B."/>
        </authorList>
    </citation>
    <scope>NUCLEOTIDE SEQUENCE [LARGE SCALE GENOMIC DNA]</scope>
    <source>
        <strain evidence="2 3">DCC43</strain>
    </source>
</reference>
<name>K2QAY2_9LACT</name>
<evidence type="ECO:0000313" key="3">
    <source>
        <dbReference type="Proteomes" id="UP000006787"/>
    </source>
</evidence>
<dbReference type="AlphaFoldDB" id="K2QAY2"/>
<gene>
    <name evidence="2" type="ORF">C426_1994</name>
</gene>
<evidence type="ECO:0000256" key="1">
    <source>
        <dbReference type="SAM" id="Coils"/>
    </source>
</evidence>
<accession>K2QAY2</accession>
<organism evidence="2 3">
    <name type="scientific">Lactococcus garvieae DCC43</name>
    <dbReference type="NCBI Taxonomy" id="1231377"/>
    <lineage>
        <taxon>Bacteria</taxon>
        <taxon>Bacillati</taxon>
        <taxon>Bacillota</taxon>
        <taxon>Bacilli</taxon>
        <taxon>Lactobacillales</taxon>
        <taxon>Streptococcaceae</taxon>
        <taxon>Lactococcus</taxon>
    </lineage>
</organism>
<protein>
    <submittedName>
        <fullName evidence="2">Uncharacterized protein</fullName>
    </submittedName>
</protein>
<feature type="coiled-coil region" evidence="1">
    <location>
        <begin position="5"/>
        <end position="32"/>
    </location>
</feature>